<comment type="cofactor">
    <cofactor evidence="1">
        <name>Mg(2+)</name>
        <dbReference type="ChEBI" id="CHEBI:18420"/>
    </cofactor>
</comment>
<dbReference type="Pfam" id="PF09382">
    <property type="entry name" value="RQC"/>
    <property type="match status" value="1"/>
</dbReference>
<dbReference type="SMART" id="SM00487">
    <property type="entry name" value="DEXDc"/>
    <property type="match status" value="1"/>
</dbReference>
<proteinExistence type="inferred from homology"/>
<evidence type="ECO:0000256" key="4">
    <source>
        <dbReference type="ARBA" id="ARBA00022723"/>
    </source>
</evidence>
<feature type="domain" description="Helicase C-terminal" evidence="19">
    <location>
        <begin position="213"/>
        <end position="360"/>
    </location>
</feature>
<dbReference type="Pfam" id="PF14493">
    <property type="entry name" value="HTH_40"/>
    <property type="match status" value="1"/>
</dbReference>
<keyword evidence="10" id="KW-0067">ATP-binding</keyword>
<keyword evidence="9" id="KW-0862">Zinc</keyword>
<evidence type="ECO:0000256" key="1">
    <source>
        <dbReference type="ARBA" id="ARBA00001946"/>
    </source>
</evidence>
<dbReference type="SMART" id="SM00956">
    <property type="entry name" value="RQC"/>
    <property type="match status" value="1"/>
</dbReference>
<evidence type="ECO:0000256" key="8">
    <source>
        <dbReference type="ARBA" id="ARBA00022806"/>
    </source>
</evidence>
<dbReference type="NCBIfam" id="TIGR00614">
    <property type="entry name" value="recQ_fam"/>
    <property type="match status" value="1"/>
</dbReference>
<dbReference type="Pfam" id="PF00270">
    <property type="entry name" value="DEAD"/>
    <property type="match status" value="1"/>
</dbReference>
<evidence type="ECO:0000256" key="11">
    <source>
        <dbReference type="ARBA" id="ARBA00023125"/>
    </source>
</evidence>
<comment type="catalytic activity">
    <reaction evidence="15">
        <text>Couples ATP hydrolysis with the unwinding of duplex DNA by translocating in the 3'-5' direction.</text>
        <dbReference type="EC" id="5.6.2.4"/>
    </reaction>
</comment>
<dbReference type="PROSITE" id="PS51194">
    <property type="entry name" value="HELICASE_CTER"/>
    <property type="match status" value="1"/>
</dbReference>
<dbReference type="Pfam" id="PF16124">
    <property type="entry name" value="RecQ_Zn_bind"/>
    <property type="match status" value="1"/>
</dbReference>
<dbReference type="PANTHER" id="PTHR13710">
    <property type="entry name" value="DNA HELICASE RECQ FAMILY MEMBER"/>
    <property type="match status" value="1"/>
</dbReference>
<evidence type="ECO:0000259" key="17">
    <source>
        <dbReference type="PROSITE" id="PS50967"/>
    </source>
</evidence>
<dbReference type="InterPro" id="IPR036388">
    <property type="entry name" value="WH-like_DNA-bd_sf"/>
</dbReference>
<sequence>MTKEEVLKKYFGYDSFRPLQAEIIETIIAQKDCMVLMPTGGGKSICFQVPAMVMPGITLVISPLIALMQDQVQALKSNGIPAAFLNSTLSTIEQRTIEEDCKNGSLKLLYISPEKLFSNNYLGFIKTLNVNQIAIDESHCVSTWGHDFRPEYIQLKALKDTFPNVPMVALTATADRVTRKDILNQLGIPEALIFISSFDRPNLNLRVLPGRNRLKVIHEFIAKRTNQSGIIYCLSRKNTEDVAEGLRKLGIRAMHYHAGLDAQTRAEVQDAYIKDEIQVIVATIAFGMGIDKSNVRFVIHYSLPSNVESFYQEIGRAGRDGMKSDTLLFYSFGDIITRKEMIQKSELPDEMKEVQLAKLERMKQYAESEICRRRVLMSYFNEETNNDCGNCDVCQNPPQRFDATIFAQKALSAIARAEQKAAMGMLIDILRGSQNRSIYEKGFQNLKTFGVGKELKYEEWAEYITQMLNSGIVDIAYDEHHYLKLNPVSWQVLKNERKVELVRFEPYDVKKARLDEDVPRERTKKDVIKDALFEKLRILRKKIAEEQNIPPFVVFSDATLSDMAQKRPINRFQMMAVSGVGEQKFRMYGDEFINEILRFSGENPTIARAKQEKGMTFLETFEMYKNGLTLEEMAAKRSLNPVTIVSHLVKLFEDGQEVDLWQYIMKYEYNQIIAEAIKMNIQKGDAIKPLFEALEGIYDYGKLRIALAIWAKQNV</sequence>
<dbReference type="PROSITE" id="PS50967">
    <property type="entry name" value="HRDC"/>
    <property type="match status" value="1"/>
</dbReference>
<evidence type="ECO:0000256" key="7">
    <source>
        <dbReference type="ARBA" id="ARBA00022801"/>
    </source>
</evidence>
<dbReference type="EMBL" id="CP002961">
    <property type="protein sequence ID" value="AFK04729.1"/>
    <property type="molecule type" value="Genomic_DNA"/>
</dbReference>
<dbReference type="InterPro" id="IPR004589">
    <property type="entry name" value="DNA_helicase_ATP-dep_RecQ"/>
</dbReference>
<dbReference type="Pfam" id="PF00570">
    <property type="entry name" value="HRDC"/>
    <property type="match status" value="1"/>
</dbReference>
<evidence type="ECO:0000256" key="10">
    <source>
        <dbReference type="ARBA" id="ARBA00022840"/>
    </source>
</evidence>
<dbReference type="Proteomes" id="UP000002875">
    <property type="component" value="Chromosome"/>
</dbReference>
<dbReference type="SMART" id="SM00490">
    <property type="entry name" value="HELICc"/>
    <property type="match status" value="1"/>
</dbReference>
<comment type="cofactor">
    <cofactor evidence="2">
        <name>Zn(2+)</name>
        <dbReference type="ChEBI" id="CHEBI:29105"/>
    </cofactor>
</comment>
<keyword evidence="14" id="KW-0413">Isomerase</keyword>
<keyword evidence="13" id="KW-0234">DNA repair</keyword>
<dbReference type="InterPro" id="IPR027417">
    <property type="entry name" value="P-loop_NTPase"/>
</dbReference>
<dbReference type="InterPro" id="IPR032284">
    <property type="entry name" value="RecQ_Zn-bd"/>
</dbReference>
<evidence type="ECO:0000259" key="18">
    <source>
        <dbReference type="PROSITE" id="PS51192"/>
    </source>
</evidence>
<dbReference type="InterPro" id="IPR018982">
    <property type="entry name" value="RQC_domain"/>
</dbReference>
<evidence type="ECO:0000313" key="20">
    <source>
        <dbReference type="EMBL" id="AFK04729.1"/>
    </source>
</evidence>
<evidence type="ECO:0000256" key="13">
    <source>
        <dbReference type="ARBA" id="ARBA00023204"/>
    </source>
</evidence>
<dbReference type="InterPro" id="IPR029491">
    <property type="entry name" value="Helicase_HTH"/>
</dbReference>
<evidence type="ECO:0000256" key="9">
    <source>
        <dbReference type="ARBA" id="ARBA00022833"/>
    </source>
</evidence>
<dbReference type="InterPro" id="IPR002121">
    <property type="entry name" value="HRDC_dom"/>
</dbReference>
<evidence type="ECO:0000313" key="21">
    <source>
        <dbReference type="Proteomes" id="UP000002875"/>
    </source>
</evidence>
<evidence type="ECO:0000256" key="5">
    <source>
        <dbReference type="ARBA" id="ARBA00022741"/>
    </source>
</evidence>
<dbReference type="PROSITE" id="PS51192">
    <property type="entry name" value="HELICASE_ATP_BIND_1"/>
    <property type="match status" value="1"/>
</dbReference>
<keyword evidence="21" id="KW-1185">Reference proteome</keyword>
<feature type="domain" description="HRDC" evidence="17">
    <location>
        <begin position="526"/>
        <end position="606"/>
    </location>
</feature>
<dbReference type="Gene3D" id="3.40.50.300">
    <property type="entry name" value="P-loop containing nucleotide triphosphate hydrolases"/>
    <property type="match status" value="2"/>
</dbReference>
<dbReference type="InterPro" id="IPR044876">
    <property type="entry name" value="HRDC_dom_sf"/>
</dbReference>
<keyword evidence="6" id="KW-0227">DNA damage</keyword>
<comment type="similarity">
    <text evidence="3">Belongs to the helicase family. RecQ subfamily.</text>
</comment>
<evidence type="ECO:0000256" key="2">
    <source>
        <dbReference type="ARBA" id="ARBA00001947"/>
    </source>
</evidence>
<keyword evidence="7" id="KW-0378">Hydrolase</keyword>
<keyword evidence="11" id="KW-0238">DNA-binding</keyword>
<feature type="domain" description="Helicase ATP-binding" evidence="18">
    <location>
        <begin position="24"/>
        <end position="192"/>
    </location>
</feature>
<gene>
    <name evidence="20" type="ordered locus">Emtol_3603</name>
</gene>
<dbReference type="Pfam" id="PF00271">
    <property type="entry name" value="Helicase_C"/>
    <property type="match status" value="1"/>
</dbReference>
<dbReference type="NCBIfam" id="TIGR01389">
    <property type="entry name" value="recQ"/>
    <property type="match status" value="1"/>
</dbReference>
<evidence type="ECO:0000256" key="6">
    <source>
        <dbReference type="ARBA" id="ARBA00022763"/>
    </source>
</evidence>
<dbReference type="CDD" id="cd18794">
    <property type="entry name" value="SF2_C_RecQ"/>
    <property type="match status" value="1"/>
</dbReference>
<keyword evidence="4" id="KW-0479">Metal-binding</keyword>
<protein>
    <recommendedName>
        <fullName evidence="16">DNA helicase RecQ</fullName>
        <ecNumber evidence="16">5.6.2.4</ecNumber>
    </recommendedName>
</protein>
<organism evidence="20 21">
    <name type="scientific">Emticicia oligotrophica (strain DSM 17448 / CIP 109782 / MTCC 6937 / GPTSA100-15)</name>
    <dbReference type="NCBI Taxonomy" id="929562"/>
    <lineage>
        <taxon>Bacteria</taxon>
        <taxon>Pseudomonadati</taxon>
        <taxon>Bacteroidota</taxon>
        <taxon>Cytophagia</taxon>
        <taxon>Cytophagales</taxon>
        <taxon>Leadbetterellaceae</taxon>
        <taxon>Emticicia</taxon>
    </lineage>
</organism>
<evidence type="ECO:0000256" key="15">
    <source>
        <dbReference type="ARBA" id="ARBA00034617"/>
    </source>
</evidence>
<dbReference type="InterPro" id="IPR011545">
    <property type="entry name" value="DEAD/DEAH_box_helicase_dom"/>
</dbReference>
<dbReference type="RefSeq" id="WP_015030418.1">
    <property type="nucleotide sequence ID" value="NC_018748.1"/>
</dbReference>
<dbReference type="InterPro" id="IPR006293">
    <property type="entry name" value="DNA_helicase_ATP-dep_RecQ_bac"/>
</dbReference>
<dbReference type="Gene3D" id="1.10.150.80">
    <property type="entry name" value="HRDC domain"/>
    <property type="match status" value="1"/>
</dbReference>
<dbReference type="InterPro" id="IPR010997">
    <property type="entry name" value="HRDC-like_sf"/>
</dbReference>
<evidence type="ECO:0000259" key="19">
    <source>
        <dbReference type="PROSITE" id="PS51194"/>
    </source>
</evidence>
<evidence type="ECO:0000256" key="12">
    <source>
        <dbReference type="ARBA" id="ARBA00023172"/>
    </source>
</evidence>
<keyword evidence="12" id="KW-0233">DNA recombination</keyword>
<dbReference type="InterPro" id="IPR001650">
    <property type="entry name" value="Helicase_C-like"/>
</dbReference>
<dbReference type="Gene3D" id="1.10.10.10">
    <property type="entry name" value="Winged helix-like DNA-binding domain superfamily/Winged helix DNA-binding domain"/>
    <property type="match status" value="1"/>
</dbReference>
<reference evidence="20 21" key="1">
    <citation type="submission" date="2011-07" db="EMBL/GenBank/DDBJ databases">
        <title>The complete genome of chromosome of Emticicia oligotrophica DSM 17448.</title>
        <authorList>
            <consortium name="US DOE Joint Genome Institute (JGI-PGF)"/>
            <person name="Lucas S."/>
            <person name="Han J."/>
            <person name="Lapidus A."/>
            <person name="Bruce D."/>
            <person name="Goodwin L."/>
            <person name="Pitluck S."/>
            <person name="Peters L."/>
            <person name="Kyrpides N."/>
            <person name="Mavromatis K."/>
            <person name="Ivanova N."/>
            <person name="Ovchinnikova G."/>
            <person name="Teshima H."/>
            <person name="Detter J.C."/>
            <person name="Tapia R."/>
            <person name="Han C."/>
            <person name="Land M."/>
            <person name="Hauser L."/>
            <person name="Markowitz V."/>
            <person name="Cheng J.-F."/>
            <person name="Hugenholtz P."/>
            <person name="Woyke T."/>
            <person name="Wu D."/>
            <person name="Tindall B."/>
            <person name="Pomrenke H."/>
            <person name="Brambilla E."/>
            <person name="Klenk H.-P."/>
            <person name="Eisen J.A."/>
        </authorList>
    </citation>
    <scope>NUCLEOTIDE SEQUENCE [LARGE SCALE GENOMIC DNA]</scope>
    <source>
        <strain evidence="20 21">DSM 17448</strain>
    </source>
</reference>
<dbReference type="GO" id="GO:0004386">
    <property type="term" value="F:helicase activity"/>
    <property type="evidence" value="ECO:0007669"/>
    <property type="project" value="UniProtKB-KW"/>
</dbReference>
<keyword evidence="8 20" id="KW-0347">Helicase</keyword>
<dbReference type="SUPFAM" id="SSF46785">
    <property type="entry name" value="Winged helix' DNA-binding domain"/>
    <property type="match status" value="1"/>
</dbReference>
<dbReference type="EC" id="5.6.2.4" evidence="16"/>
<dbReference type="SUPFAM" id="SSF52540">
    <property type="entry name" value="P-loop containing nucleoside triphosphate hydrolases"/>
    <property type="match status" value="1"/>
</dbReference>
<keyword evidence="5" id="KW-0547">Nucleotide-binding</keyword>
<evidence type="ECO:0000256" key="16">
    <source>
        <dbReference type="NCBIfam" id="TIGR01389"/>
    </source>
</evidence>
<dbReference type="InterPro" id="IPR036390">
    <property type="entry name" value="WH_DNA-bd_sf"/>
</dbReference>
<dbReference type="SUPFAM" id="SSF47819">
    <property type="entry name" value="HRDC-like"/>
    <property type="match status" value="1"/>
</dbReference>
<dbReference type="PANTHER" id="PTHR13710:SF105">
    <property type="entry name" value="ATP-DEPENDENT DNA HELICASE Q1"/>
    <property type="match status" value="1"/>
</dbReference>
<dbReference type="CDD" id="cd17920">
    <property type="entry name" value="DEXHc_RecQ"/>
    <property type="match status" value="1"/>
</dbReference>
<dbReference type="InterPro" id="IPR014001">
    <property type="entry name" value="Helicase_ATP-bd"/>
</dbReference>
<dbReference type="SMART" id="SM00341">
    <property type="entry name" value="HRDC"/>
    <property type="match status" value="1"/>
</dbReference>
<name>A0ABM5N5D1_EMTOG</name>
<evidence type="ECO:0000256" key="14">
    <source>
        <dbReference type="ARBA" id="ARBA00023235"/>
    </source>
</evidence>
<accession>A0ABM5N5D1</accession>
<evidence type="ECO:0000256" key="3">
    <source>
        <dbReference type="ARBA" id="ARBA00005446"/>
    </source>
</evidence>